<dbReference type="PANTHER" id="PTHR46124:SF3">
    <property type="entry name" value="HYDROLASE"/>
    <property type="match status" value="1"/>
</dbReference>
<dbReference type="RefSeq" id="WP_394607829.1">
    <property type="nucleotide sequence ID" value="NZ_JBIHSN010000002.1"/>
</dbReference>
<dbReference type="EC" id="3.1.-.-" evidence="3"/>
<proteinExistence type="inferred from homology"/>
<evidence type="ECO:0000256" key="1">
    <source>
        <dbReference type="ARBA" id="ARBA00009275"/>
    </source>
</evidence>
<dbReference type="InterPro" id="IPR001130">
    <property type="entry name" value="TatD-like"/>
</dbReference>
<gene>
    <name evidence="3" type="ORF">ACGRQ9_09825</name>
</gene>
<dbReference type="PANTHER" id="PTHR46124">
    <property type="entry name" value="D-AMINOACYL-TRNA DEACYLASE"/>
    <property type="match status" value="1"/>
</dbReference>
<dbReference type="InterPro" id="IPR032466">
    <property type="entry name" value="Metal_Hydrolase"/>
</dbReference>
<dbReference type="PROSITE" id="PS01091">
    <property type="entry name" value="TATD_3"/>
    <property type="match status" value="1"/>
</dbReference>
<reference evidence="3 4" key="1">
    <citation type="submission" date="2024-10" db="EMBL/GenBank/DDBJ databases">
        <authorList>
            <person name="Yibar A."/>
            <person name="Saticioglu I.B."/>
            <person name="Duman M."/>
            <person name="Ajmi N."/>
            <person name="Gurler F."/>
            <person name="Ay H."/>
            <person name="Onuk E."/>
            <person name="Guler S."/>
            <person name="Romalde J.L."/>
        </authorList>
    </citation>
    <scope>NUCLEOTIDE SEQUENCE [LARGE SCALE GENOMIC DNA]</scope>
    <source>
        <strain evidence="3 4">14-MA-B</strain>
    </source>
</reference>
<dbReference type="PIRSF" id="PIRSF005902">
    <property type="entry name" value="DNase_TatD"/>
    <property type="match status" value="1"/>
</dbReference>
<dbReference type="PROSITE" id="PS01137">
    <property type="entry name" value="TATD_1"/>
    <property type="match status" value="1"/>
</dbReference>
<dbReference type="GO" id="GO:0016787">
    <property type="term" value="F:hydrolase activity"/>
    <property type="evidence" value="ECO:0007669"/>
    <property type="project" value="UniProtKB-KW"/>
</dbReference>
<dbReference type="CDD" id="cd01310">
    <property type="entry name" value="TatD_DNAse"/>
    <property type="match status" value="1"/>
</dbReference>
<name>A0ABW7IVV2_9VIBR</name>
<sequence>MPDYSFIDTHCHFDFPVFSDLKAELTKAEKAGVRKIIIPATQQASWQNLISLSLQHPSLYYALGLHPYFLEQHGEDALIRLDEALKHRTPRCVAVGECGLDFMLNDECLTPENIDKQYRIFDEHLQLANRYQLPLIIHARKSHDKILQRLRKIRLNKGGVIHAFSGSYQQAMEYVKLGFYIGVGGVITYERAKKTRQAIAQLPLTALVLETDAPDMPISGFQGKPNHPAYLHDIFDSLCLLRQEHEREIAHQIWHNSCLLFQLKG</sequence>
<dbReference type="SUPFAM" id="SSF51556">
    <property type="entry name" value="Metallo-dependent hydrolases"/>
    <property type="match status" value="1"/>
</dbReference>
<evidence type="ECO:0000256" key="2">
    <source>
        <dbReference type="ARBA" id="ARBA00022801"/>
    </source>
</evidence>
<keyword evidence="2 3" id="KW-0378">Hydrolase</keyword>
<comment type="similarity">
    <text evidence="1">Belongs to the metallo-dependent hydrolases superfamily. TatD-type hydrolase family.</text>
</comment>
<protein>
    <submittedName>
        <fullName evidence="3">TatD family hydrolase</fullName>
        <ecNumber evidence="3">3.1.-.-</ecNumber>
    </submittedName>
</protein>
<evidence type="ECO:0000313" key="4">
    <source>
        <dbReference type="Proteomes" id="UP001607151"/>
    </source>
</evidence>
<comment type="caution">
    <text evidence="3">The sequence shown here is derived from an EMBL/GenBank/DDBJ whole genome shotgun (WGS) entry which is preliminary data.</text>
</comment>
<dbReference type="InterPro" id="IPR018228">
    <property type="entry name" value="DNase_TatD-rel_CS"/>
</dbReference>
<organism evidence="3 4">
    <name type="scientific">Vibrio rumoiensis</name>
    <dbReference type="NCBI Taxonomy" id="76258"/>
    <lineage>
        <taxon>Bacteria</taxon>
        <taxon>Pseudomonadati</taxon>
        <taxon>Pseudomonadota</taxon>
        <taxon>Gammaproteobacteria</taxon>
        <taxon>Vibrionales</taxon>
        <taxon>Vibrionaceae</taxon>
        <taxon>Vibrio</taxon>
    </lineage>
</organism>
<dbReference type="Gene3D" id="3.20.20.140">
    <property type="entry name" value="Metal-dependent hydrolases"/>
    <property type="match status" value="1"/>
</dbReference>
<keyword evidence="4" id="KW-1185">Reference proteome</keyword>
<accession>A0ABW7IVV2</accession>
<dbReference type="Proteomes" id="UP001607151">
    <property type="component" value="Unassembled WGS sequence"/>
</dbReference>
<dbReference type="EMBL" id="JBIHSN010000002">
    <property type="protein sequence ID" value="MFH0265774.1"/>
    <property type="molecule type" value="Genomic_DNA"/>
</dbReference>
<evidence type="ECO:0000313" key="3">
    <source>
        <dbReference type="EMBL" id="MFH0265774.1"/>
    </source>
</evidence>
<dbReference type="Pfam" id="PF01026">
    <property type="entry name" value="TatD_DNase"/>
    <property type="match status" value="1"/>
</dbReference>